<dbReference type="Gene3D" id="3.40.710.10">
    <property type="entry name" value="DD-peptidase/beta-lactamase superfamily"/>
    <property type="match status" value="1"/>
</dbReference>
<dbReference type="GO" id="GO:0030655">
    <property type="term" value="P:beta-lactam antibiotic catabolic process"/>
    <property type="evidence" value="ECO:0007669"/>
    <property type="project" value="InterPro"/>
</dbReference>
<dbReference type="AlphaFoldDB" id="A0A2T5RFS5"/>
<evidence type="ECO:0000313" key="3">
    <source>
        <dbReference type="EMBL" id="PTV93182.1"/>
    </source>
</evidence>
<protein>
    <submittedName>
        <fullName evidence="3">Beta-lactamase family protein</fullName>
    </submittedName>
</protein>
<dbReference type="GO" id="GO:0046677">
    <property type="term" value="P:response to antibiotic"/>
    <property type="evidence" value="ECO:0007669"/>
    <property type="project" value="InterPro"/>
</dbReference>
<name>A0A2T5RFS5_9FIRM</name>
<keyword evidence="1" id="KW-0732">Signal</keyword>
<reference evidence="3 4" key="1">
    <citation type="submission" date="2018-04" db="EMBL/GenBank/DDBJ databases">
        <title>Subsurface microbial communities from deep shales in Ohio and West Virginia, USA.</title>
        <authorList>
            <person name="Wrighton K."/>
        </authorList>
    </citation>
    <scope>NUCLEOTIDE SEQUENCE [LARGE SCALE GENOMIC DNA]</scope>
    <source>
        <strain evidence="3 4">WC1</strain>
    </source>
</reference>
<accession>A0A2T5RFS5</accession>
<dbReference type="OrthoDB" id="9775096at2"/>
<dbReference type="RefSeq" id="WP_108142566.1">
    <property type="nucleotide sequence ID" value="NZ_QAXS01000048.1"/>
</dbReference>
<evidence type="ECO:0000313" key="4">
    <source>
        <dbReference type="Proteomes" id="UP000244089"/>
    </source>
</evidence>
<feature type="domain" description="Beta-lactamase class A catalytic" evidence="2">
    <location>
        <begin position="139"/>
        <end position="241"/>
    </location>
</feature>
<comment type="caution">
    <text evidence="3">The sequence shown here is derived from an EMBL/GenBank/DDBJ whole genome shotgun (WGS) entry which is preliminary data.</text>
</comment>
<organism evidence="3 4">
    <name type="scientific">Halanaerobium saccharolyticum</name>
    <dbReference type="NCBI Taxonomy" id="43595"/>
    <lineage>
        <taxon>Bacteria</taxon>
        <taxon>Bacillati</taxon>
        <taxon>Bacillota</taxon>
        <taxon>Clostridia</taxon>
        <taxon>Halanaerobiales</taxon>
        <taxon>Halanaerobiaceae</taxon>
        <taxon>Halanaerobium</taxon>
    </lineage>
</organism>
<feature type="chain" id="PRO_5015685296" evidence="1">
    <location>
        <begin position="23"/>
        <end position="396"/>
    </location>
</feature>
<dbReference type="SUPFAM" id="SSF56601">
    <property type="entry name" value="beta-lactamase/transpeptidase-like"/>
    <property type="match status" value="1"/>
</dbReference>
<dbReference type="Proteomes" id="UP000244089">
    <property type="component" value="Unassembled WGS sequence"/>
</dbReference>
<gene>
    <name evidence="3" type="ORF">C8C76_1483</name>
</gene>
<dbReference type="Pfam" id="PF13354">
    <property type="entry name" value="Beta-lactamase2"/>
    <property type="match status" value="1"/>
</dbReference>
<dbReference type="GO" id="GO:0008800">
    <property type="term" value="F:beta-lactamase activity"/>
    <property type="evidence" value="ECO:0007669"/>
    <property type="project" value="InterPro"/>
</dbReference>
<evidence type="ECO:0000259" key="2">
    <source>
        <dbReference type="Pfam" id="PF13354"/>
    </source>
</evidence>
<dbReference type="PANTHER" id="PTHR35333">
    <property type="entry name" value="BETA-LACTAMASE"/>
    <property type="match status" value="1"/>
</dbReference>
<dbReference type="InterPro" id="IPR012338">
    <property type="entry name" value="Beta-lactam/transpept-like"/>
</dbReference>
<dbReference type="EMBL" id="QAXS01000048">
    <property type="protein sequence ID" value="PTV93182.1"/>
    <property type="molecule type" value="Genomic_DNA"/>
</dbReference>
<dbReference type="InterPro" id="IPR000871">
    <property type="entry name" value="Beta-lactam_class-A"/>
</dbReference>
<sequence>MKVNLVILILVLLLFISLGVQAASEAEVLKDIFRKESASLGTLFADSFLEQVSLTQIEAIVNQYGSALGAVQAAEKIENGYSLQFEKGTAPAQITLNSEGKIIGLWFGNYSLAEDNLDSILAELKELPGELSVSVIKNNQEKVLSYNEQKSMAVGSTFKLQVLKRLYEEIEESDKKWSDIVELEAKNRSLPSGILQSWPFGTPLTLRSLSNLMISQSDNTATDHLIDFLGRENLEDGLKDINIPFLKTREFFMLKFSDDDQLRERYLNSNLSEKRKILSELSSRELNNIKVGDKPILIEKLEWYFSTEELAEMIYELKDAPEIKINPGLVDQKNYYLAGYKGGSEPGVLQFTHLLKKSEAADIYAISVTINNREQAVDGQKAAQLTSRLISAVVGP</sequence>
<dbReference type="PANTHER" id="PTHR35333:SF5">
    <property type="entry name" value="CONSERVED LIPOPROTEIN LPQF-RELATED"/>
    <property type="match status" value="1"/>
</dbReference>
<feature type="signal peptide" evidence="1">
    <location>
        <begin position="1"/>
        <end position="22"/>
    </location>
</feature>
<proteinExistence type="predicted"/>
<evidence type="ECO:0000256" key="1">
    <source>
        <dbReference type="SAM" id="SignalP"/>
    </source>
</evidence>
<dbReference type="InterPro" id="IPR045155">
    <property type="entry name" value="Beta-lactam_cat"/>
</dbReference>